<evidence type="ECO:0000256" key="2">
    <source>
        <dbReference type="ARBA" id="ARBA00022692"/>
    </source>
</evidence>
<organism evidence="6">
    <name type="scientific">hydrothermal vent metagenome</name>
    <dbReference type="NCBI Taxonomy" id="652676"/>
    <lineage>
        <taxon>unclassified sequences</taxon>
        <taxon>metagenomes</taxon>
        <taxon>ecological metagenomes</taxon>
    </lineage>
</organism>
<sequence>MYKFFIITGSLSGMLSVMIGAFGAHALKSTLEATNRLTTFETAVKYQFYHSLALILLGLLMIQFQHKAFTISGYGFIIGILIFSGSLYALSLTGYTKLGAITPLGGLAFIIGWAAFAWGSMKSLH</sequence>
<evidence type="ECO:0000313" key="6">
    <source>
        <dbReference type="EMBL" id="VAW29340.1"/>
    </source>
</evidence>
<keyword evidence="3 5" id="KW-1133">Transmembrane helix</keyword>
<dbReference type="EMBL" id="UOES01000551">
    <property type="protein sequence ID" value="VAW29340.1"/>
    <property type="molecule type" value="Genomic_DNA"/>
</dbReference>
<evidence type="ECO:0000256" key="3">
    <source>
        <dbReference type="ARBA" id="ARBA00022989"/>
    </source>
</evidence>
<accession>A0A3B0UJM9</accession>
<evidence type="ECO:0000256" key="5">
    <source>
        <dbReference type="SAM" id="Phobius"/>
    </source>
</evidence>
<feature type="transmembrane region" description="Helical" evidence="5">
    <location>
        <begin position="47"/>
        <end position="64"/>
    </location>
</feature>
<dbReference type="InterPro" id="IPR006696">
    <property type="entry name" value="DUF423"/>
</dbReference>
<dbReference type="PANTHER" id="PTHR43461:SF1">
    <property type="entry name" value="TRANSMEMBRANE PROTEIN 256"/>
    <property type="match status" value="1"/>
</dbReference>
<evidence type="ECO:0000256" key="1">
    <source>
        <dbReference type="ARBA" id="ARBA00004141"/>
    </source>
</evidence>
<feature type="transmembrane region" description="Helical" evidence="5">
    <location>
        <begin position="98"/>
        <end position="119"/>
    </location>
</feature>
<dbReference type="AlphaFoldDB" id="A0A3B0UJM9"/>
<comment type="subcellular location">
    <subcellularLocation>
        <location evidence="1">Membrane</location>
        <topology evidence="1">Multi-pass membrane protein</topology>
    </subcellularLocation>
</comment>
<reference evidence="6" key="1">
    <citation type="submission" date="2018-06" db="EMBL/GenBank/DDBJ databases">
        <authorList>
            <person name="Zhirakovskaya E."/>
        </authorList>
    </citation>
    <scope>NUCLEOTIDE SEQUENCE</scope>
</reference>
<evidence type="ECO:0000256" key="4">
    <source>
        <dbReference type="ARBA" id="ARBA00023136"/>
    </source>
</evidence>
<name>A0A3B0UJM9_9ZZZZ</name>
<keyword evidence="2 5" id="KW-0812">Transmembrane</keyword>
<protein>
    <submittedName>
        <fullName evidence="6">FIG00018398: hypothetical regulator</fullName>
    </submittedName>
</protein>
<dbReference type="Pfam" id="PF04241">
    <property type="entry name" value="DUF423"/>
    <property type="match status" value="1"/>
</dbReference>
<dbReference type="PANTHER" id="PTHR43461">
    <property type="entry name" value="TRANSMEMBRANE PROTEIN 256"/>
    <property type="match status" value="1"/>
</dbReference>
<proteinExistence type="predicted"/>
<keyword evidence="4 5" id="KW-0472">Membrane</keyword>
<dbReference type="GO" id="GO:0005886">
    <property type="term" value="C:plasma membrane"/>
    <property type="evidence" value="ECO:0007669"/>
    <property type="project" value="TreeGrafter"/>
</dbReference>
<gene>
    <name evidence="6" type="ORF">MNBD_BACTEROID06-1455</name>
</gene>
<feature type="transmembrane region" description="Helical" evidence="5">
    <location>
        <begin position="71"/>
        <end position="92"/>
    </location>
</feature>